<evidence type="ECO:0000313" key="1">
    <source>
        <dbReference type="EMBL" id="CDW35966.1"/>
    </source>
</evidence>
<organism evidence="1">
    <name type="scientific">Lepeophtheirus salmonis</name>
    <name type="common">Salmon louse</name>
    <name type="synonym">Caligus salmonis</name>
    <dbReference type="NCBI Taxonomy" id="72036"/>
    <lineage>
        <taxon>Eukaryota</taxon>
        <taxon>Metazoa</taxon>
        <taxon>Ecdysozoa</taxon>
        <taxon>Arthropoda</taxon>
        <taxon>Crustacea</taxon>
        <taxon>Multicrustacea</taxon>
        <taxon>Hexanauplia</taxon>
        <taxon>Copepoda</taxon>
        <taxon>Siphonostomatoida</taxon>
        <taxon>Caligidae</taxon>
        <taxon>Lepeophtheirus</taxon>
    </lineage>
</organism>
<reference evidence="1" key="1">
    <citation type="submission" date="2014-05" db="EMBL/GenBank/DDBJ databases">
        <authorList>
            <person name="Chronopoulou M."/>
        </authorList>
    </citation>
    <scope>NUCLEOTIDE SEQUENCE</scope>
    <source>
        <tissue evidence="1">Whole organism</tissue>
    </source>
</reference>
<proteinExistence type="predicted"/>
<name>A0A0K2UE71_LEPSM</name>
<dbReference type="EMBL" id="HACA01018605">
    <property type="protein sequence ID" value="CDW35966.1"/>
    <property type="molecule type" value="Transcribed_RNA"/>
</dbReference>
<dbReference type="AlphaFoldDB" id="A0A0K2UE71"/>
<protein>
    <submittedName>
        <fullName evidence="1">Uncharacterized protein</fullName>
    </submittedName>
</protein>
<sequence>YTIGIKFRLFSRSRMSFSGIVSFQTLKKIYYVITSSKNTILHWFMFLPIDNCFELAVFGIRKKRKNTTLINIEKNIADRSD</sequence>
<feature type="non-terminal residue" evidence="1">
    <location>
        <position position="1"/>
    </location>
</feature>
<accession>A0A0K2UE71</accession>